<protein>
    <submittedName>
        <fullName evidence="1">Uncharacterized protein</fullName>
    </submittedName>
</protein>
<comment type="caution">
    <text evidence="1">The sequence shown here is derived from an EMBL/GenBank/DDBJ whole genome shotgun (WGS) entry which is preliminary data.</text>
</comment>
<accession>A0ABV7S2Q1</accession>
<evidence type="ECO:0000313" key="1">
    <source>
        <dbReference type="EMBL" id="MFC3571194.1"/>
    </source>
</evidence>
<keyword evidence="2" id="KW-1185">Reference proteome</keyword>
<dbReference type="Proteomes" id="UP001595596">
    <property type="component" value="Unassembled WGS sequence"/>
</dbReference>
<dbReference type="RefSeq" id="WP_193668233.1">
    <property type="nucleotide sequence ID" value="NZ_JBHRXE010000050.1"/>
</dbReference>
<gene>
    <name evidence="1" type="ORF">ACFOMP_17215</name>
</gene>
<organism evidence="1 2">
    <name type="scientific">Paracoccus simplex</name>
    <dbReference type="NCBI Taxonomy" id="2086346"/>
    <lineage>
        <taxon>Bacteria</taxon>
        <taxon>Pseudomonadati</taxon>
        <taxon>Pseudomonadota</taxon>
        <taxon>Alphaproteobacteria</taxon>
        <taxon>Rhodobacterales</taxon>
        <taxon>Paracoccaceae</taxon>
        <taxon>Paracoccus</taxon>
    </lineage>
</organism>
<reference evidence="2" key="1">
    <citation type="journal article" date="2019" name="Int. J. Syst. Evol. Microbiol.">
        <title>The Global Catalogue of Microorganisms (GCM) 10K type strain sequencing project: providing services to taxonomists for standard genome sequencing and annotation.</title>
        <authorList>
            <consortium name="The Broad Institute Genomics Platform"/>
            <consortium name="The Broad Institute Genome Sequencing Center for Infectious Disease"/>
            <person name="Wu L."/>
            <person name="Ma J."/>
        </authorList>
    </citation>
    <scope>NUCLEOTIDE SEQUENCE [LARGE SCALE GENOMIC DNA]</scope>
    <source>
        <strain evidence="2">VKM B-3226</strain>
    </source>
</reference>
<dbReference type="EMBL" id="JBHRXE010000050">
    <property type="protein sequence ID" value="MFC3571194.1"/>
    <property type="molecule type" value="Genomic_DNA"/>
</dbReference>
<name>A0ABV7S2Q1_9RHOB</name>
<evidence type="ECO:0000313" key="2">
    <source>
        <dbReference type="Proteomes" id="UP001595596"/>
    </source>
</evidence>
<proteinExistence type="predicted"/>
<sequence>MANPITGDFNAGMQDVINQQRAITLEAAKTNVEIAKQTTLKDAYGKIR</sequence>